<name>A0A8S5NE96_9CAUD</name>
<proteinExistence type="predicted"/>
<protein>
    <submittedName>
        <fullName evidence="1">Uncharacterized protein</fullName>
    </submittedName>
</protein>
<accession>A0A8S5NE96</accession>
<evidence type="ECO:0000313" key="1">
    <source>
        <dbReference type="EMBL" id="DAD92586.1"/>
    </source>
</evidence>
<reference evidence="1" key="1">
    <citation type="journal article" date="2021" name="Proc. Natl. Acad. Sci. U.S.A.">
        <title>A Catalog of Tens of Thousands of Viruses from Human Metagenomes Reveals Hidden Associations with Chronic Diseases.</title>
        <authorList>
            <person name="Tisza M.J."/>
            <person name="Buck C.B."/>
        </authorList>
    </citation>
    <scope>NUCLEOTIDE SEQUENCE</scope>
    <source>
        <strain evidence="1">CtUse40</strain>
    </source>
</reference>
<sequence>MQDKQLKASGELVKQVAKRCYISSEDELIQDRLLSIVNNAIFNVKSLLGISDDSYDFSTSSMENELFLNYCMYRWNNRSQKEFESNYMGDIIAIRSKNEVEYNKKLKQSNEESENEG</sequence>
<dbReference type="EMBL" id="BK015139">
    <property type="protein sequence ID" value="DAD92586.1"/>
    <property type="molecule type" value="Genomic_DNA"/>
</dbReference>
<organism evidence="1">
    <name type="scientific">Siphoviridae sp. ctUse40</name>
    <dbReference type="NCBI Taxonomy" id="2826356"/>
    <lineage>
        <taxon>Viruses</taxon>
        <taxon>Duplodnaviria</taxon>
        <taxon>Heunggongvirae</taxon>
        <taxon>Uroviricota</taxon>
        <taxon>Caudoviricetes</taxon>
    </lineage>
</organism>